<dbReference type="Gene3D" id="3.90.176.10">
    <property type="entry name" value="Toxin ADP-ribosyltransferase, Chain A, domain 1"/>
    <property type="match status" value="1"/>
</dbReference>
<proteinExistence type="predicted"/>
<dbReference type="InterPro" id="IPR011990">
    <property type="entry name" value="TPR-like_helical_dom_sf"/>
</dbReference>
<evidence type="ECO:0000313" key="6">
    <source>
        <dbReference type="Proteomes" id="UP000663829"/>
    </source>
</evidence>
<gene>
    <name evidence="2" type="ORF">GPM918_LOCUS19401</name>
    <name evidence="3" type="ORF">OVA965_LOCUS26634</name>
    <name evidence="4" type="ORF">SRO942_LOCUS19398</name>
    <name evidence="5" type="ORF">TMI583_LOCUS27375</name>
</gene>
<evidence type="ECO:0000313" key="4">
    <source>
        <dbReference type="EMBL" id="CAF3878779.1"/>
    </source>
</evidence>
<dbReference type="GO" id="GO:0016779">
    <property type="term" value="F:nucleotidyltransferase activity"/>
    <property type="evidence" value="ECO:0007669"/>
    <property type="project" value="UniProtKB-KW"/>
</dbReference>
<evidence type="ECO:0000313" key="3">
    <source>
        <dbReference type="EMBL" id="CAF1258864.1"/>
    </source>
</evidence>
<dbReference type="EMBL" id="CAJOBC010005877">
    <property type="protein sequence ID" value="CAF3878779.1"/>
    <property type="molecule type" value="Genomic_DNA"/>
</dbReference>
<dbReference type="SUPFAM" id="SSF56399">
    <property type="entry name" value="ADP-ribosylation"/>
    <property type="match status" value="1"/>
</dbReference>
<organism evidence="2 6">
    <name type="scientific">Didymodactylos carnosus</name>
    <dbReference type="NCBI Taxonomy" id="1234261"/>
    <lineage>
        <taxon>Eukaryota</taxon>
        <taxon>Metazoa</taxon>
        <taxon>Spiralia</taxon>
        <taxon>Gnathifera</taxon>
        <taxon>Rotifera</taxon>
        <taxon>Eurotatoria</taxon>
        <taxon>Bdelloidea</taxon>
        <taxon>Philodinida</taxon>
        <taxon>Philodinidae</taxon>
        <taxon>Didymodactylos</taxon>
    </lineage>
</organism>
<protein>
    <recommendedName>
        <fullName evidence="1">ADP ribosyltransferase domain-containing protein</fullName>
    </recommendedName>
</protein>
<dbReference type="EMBL" id="CAJNOK010017163">
    <property type="protein sequence ID" value="CAF1258864.1"/>
    <property type="molecule type" value="Genomic_DNA"/>
</dbReference>
<dbReference type="EMBL" id="CAJNOQ010005877">
    <property type="protein sequence ID" value="CAF1114702.1"/>
    <property type="molecule type" value="Genomic_DNA"/>
</dbReference>
<sequence>MLNKDDDITIIWFDDKIDQEINDTLEQLHDHIIICFTISELINFIDNIQNEKIILIISGKYSRQTLTLVHNNDKIDSIYIFCLNDQFYKDLIDNKQYSKLIGIYTQYDQLFTILEKQIHLLLKHLSIFNLFDQIDKPIRDLEQESINYLWYQLLRDTLMTMETQTEQSKQEMIDYCRLYFHSNSTYLKQIDEFQQTYRSSDAIRWYTKDCFLFRFVNKALRTENIESLFQLRYFIKDLCKNLKLLFDENFQLYQESLDTITFYRGLTLSDKDINQLKQSIKKYISTNGFLSTSFYRNIAETFSKNVIFEIQIDTKLNNIIYADISKMSYNIDEEEVLFDIGAIFQIIDVKMNNDKCIVSMIGINNNIEYLKNDYFQLEQKYLQENMIDNILSNINANSFFGEFLLTMGYTNKAIDYFENLLKQLSNSIFNEYEIYIITGNLADAYISNKQYNLALKYALDSYNICKNFKFNYSVSISASLLRRFYLNIIIIAYSICIVNH</sequence>
<evidence type="ECO:0000313" key="2">
    <source>
        <dbReference type="EMBL" id="CAF1114702.1"/>
    </source>
</evidence>
<accession>A0A814Q4T6</accession>
<dbReference type="Proteomes" id="UP000663829">
    <property type="component" value="Unassembled WGS sequence"/>
</dbReference>
<dbReference type="Pfam" id="PF03496">
    <property type="entry name" value="ADPrib_exo_Tox"/>
    <property type="match status" value="1"/>
</dbReference>
<keyword evidence="6" id="KW-1185">Reference proteome</keyword>
<dbReference type="GO" id="GO:0106274">
    <property type="term" value="F:NAD+-protein-arginine ADP-ribosyltransferase activity"/>
    <property type="evidence" value="ECO:0007669"/>
    <property type="project" value="UniProtKB-EC"/>
</dbReference>
<dbReference type="PROSITE" id="PS51996">
    <property type="entry name" value="TR_MART"/>
    <property type="match status" value="1"/>
</dbReference>
<evidence type="ECO:0000259" key="1">
    <source>
        <dbReference type="Pfam" id="PF03496"/>
    </source>
</evidence>
<dbReference type="Proteomes" id="UP000682733">
    <property type="component" value="Unassembled WGS sequence"/>
</dbReference>
<dbReference type="EMBL" id="CAJOBA010038717">
    <property type="protein sequence ID" value="CAF4065705.1"/>
    <property type="molecule type" value="Genomic_DNA"/>
</dbReference>
<dbReference type="Gene3D" id="1.25.40.10">
    <property type="entry name" value="Tetratricopeptide repeat domain"/>
    <property type="match status" value="1"/>
</dbReference>
<dbReference type="AlphaFoldDB" id="A0A814Q4T6"/>
<name>A0A814Q4T6_9BILA</name>
<evidence type="ECO:0000313" key="5">
    <source>
        <dbReference type="EMBL" id="CAF4065705.1"/>
    </source>
</evidence>
<feature type="domain" description="ADP ribosyltransferase" evidence="1">
    <location>
        <begin position="196"/>
        <end position="354"/>
    </location>
</feature>
<dbReference type="Proteomes" id="UP000681722">
    <property type="component" value="Unassembled WGS sequence"/>
</dbReference>
<dbReference type="InterPro" id="IPR003540">
    <property type="entry name" value="ADP-ribosyltransferase"/>
</dbReference>
<dbReference type="OrthoDB" id="9990701at2759"/>
<comment type="caution">
    <text evidence="2">The sequence shown here is derived from an EMBL/GenBank/DDBJ whole genome shotgun (WGS) entry which is preliminary data.</text>
</comment>
<dbReference type="Proteomes" id="UP000677228">
    <property type="component" value="Unassembled WGS sequence"/>
</dbReference>
<reference evidence="2" key="1">
    <citation type="submission" date="2021-02" db="EMBL/GenBank/DDBJ databases">
        <authorList>
            <person name="Nowell W R."/>
        </authorList>
    </citation>
    <scope>NUCLEOTIDE SEQUENCE</scope>
</reference>